<evidence type="ECO:0000256" key="5">
    <source>
        <dbReference type="ARBA" id="ARBA00022737"/>
    </source>
</evidence>
<dbReference type="GO" id="GO:0007517">
    <property type="term" value="P:muscle organ development"/>
    <property type="evidence" value="ECO:0007669"/>
    <property type="project" value="UniProtKB-KW"/>
</dbReference>
<keyword evidence="7 9" id="KW-0802">TPR repeat</keyword>
<dbReference type="AlphaFoldDB" id="A0A8J6G642"/>
<dbReference type="Proteomes" id="UP000710432">
    <property type="component" value="Unassembled WGS sequence"/>
</dbReference>
<feature type="repeat" description="TPR" evidence="9">
    <location>
        <begin position="81"/>
        <end position="114"/>
    </location>
</feature>
<dbReference type="GO" id="GO:0051879">
    <property type="term" value="F:Hsp90 protein binding"/>
    <property type="evidence" value="ECO:0007669"/>
    <property type="project" value="TreeGrafter"/>
</dbReference>
<dbReference type="GO" id="GO:0048471">
    <property type="term" value="C:perinuclear region of cytoplasm"/>
    <property type="evidence" value="ECO:0007669"/>
    <property type="project" value="UniProtKB-SubCell"/>
</dbReference>
<dbReference type="GO" id="GO:0030154">
    <property type="term" value="P:cell differentiation"/>
    <property type="evidence" value="ECO:0007669"/>
    <property type="project" value="UniProtKB-KW"/>
</dbReference>
<proteinExistence type="predicted"/>
<evidence type="ECO:0000256" key="1">
    <source>
        <dbReference type="ARBA" id="ARBA00004556"/>
    </source>
</evidence>
<keyword evidence="2" id="KW-0217">Developmental protein</keyword>
<comment type="caution">
    <text evidence="11">The sequence shown here is derived from an EMBL/GenBank/DDBJ whole genome shotgun (WGS) entry which is preliminary data.</text>
</comment>
<dbReference type="Gene3D" id="1.25.10.10">
    <property type="entry name" value="Leucine-rich Repeat Variant"/>
    <property type="match status" value="1"/>
</dbReference>
<evidence type="ECO:0000256" key="3">
    <source>
        <dbReference type="ARBA" id="ARBA00022490"/>
    </source>
</evidence>
<sequence>MERQDRVAGQPRATVPSAVRRRESAVQGWEKSLDLGVLERIPSRQNPHPTLWRGKPGALAIQQEADRTGLPVFPQMAEAEAAQLKEEGNQHFQRQDYKAATKSYSQALKLTKDKALLATLYRNRAACGLKTESYAQAASDASRAIDINSADIKALYRRCQALERLGKLDQAFKDVQRCATLEPRNQNFQETLRRLNTSIQEQLRVQFSTDSRVQTMFEILLNENSEAEKREKAANNLIVLGREEAGAERIFQSNGVGLLLQLLDTKKPELVLAAVRTLSGMCSGHRARATAILHTVRIDRICSLMAVENEEMSLAVCNLLQAIIDSLSGEDKREHRGKEEALVLDTKKDLKQITSHLLDMLVSKKVSGQGRDQALNLLNKNVPRKDLAIHDNSRTIYVVDNGLRKILKVVGQVPDLPSCLPLTDNTRMLASILINKLYDDLRCDPERDHFRKICEEYITWLCNTAIDTRTRRWAVEGLAYLTLDADVKDDFVQDIPALQAMFELAKARTSDKTILYSVANTLVNCTNSYDVKEVVPELVQLAKFSKQHVPEEHPKVGPGQLGGGWWWWGNCAAKTWGMLCALRRQ</sequence>
<dbReference type="InterPro" id="IPR016024">
    <property type="entry name" value="ARM-type_fold"/>
</dbReference>
<dbReference type="InterPro" id="IPR011990">
    <property type="entry name" value="TPR-like_helical_dom_sf"/>
</dbReference>
<gene>
    <name evidence="11" type="ORF">LTLLF_106135</name>
</gene>
<dbReference type="InterPro" id="IPR019734">
    <property type="entry name" value="TPR_rpt"/>
</dbReference>
<dbReference type="PANTHER" id="PTHR45994:SF2">
    <property type="entry name" value="PROTEIN UNC-45 HOMOLOG B"/>
    <property type="match status" value="1"/>
</dbReference>
<dbReference type="EMBL" id="JAATJU010025033">
    <property type="protein sequence ID" value="KAH0504448.1"/>
    <property type="molecule type" value="Genomic_DNA"/>
</dbReference>
<evidence type="ECO:0000256" key="6">
    <source>
        <dbReference type="ARBA" id="ARBA00022782"/>
    </source>
</evidence>
<dbReference type="FunFam" id="1.25.40.10:FF:000025">
    <property type="entry name" value="Unc-45 myosin chaperone B"/>
    <property type="match status" value="1"/>
</dbReference>
<keyword evidence="3" id="KW-0963">Cytoplasm</keyword>
<keyword evidence="6" id="KW-0221">Differentiation</keyword>
<evidence type="ECO:0000256" key="2">
    <source>
        <dbReference type="ARBA" id="ARBA00022473"/>
    </source>
</evidence>
<dbReference type="PROSITE" id="PS50005">
    <property type="entry name" value="TPR"/>
    <property type="match status" value="1"/>
</dbReference>
<evidence type="ECO:0000313" key="11">
    <source>
        <dbReference type="EMBL" id="KAH0504448.1"/>
    </source>
</evidence>
<dbReference type="InterPro" id="IPR011989">
    <property type="entry name" value="ARM-like"/>
</dbReference>
<evidence type="ECO:0000256" key="9">
    <source>
        <dbReference type="PROSITE-ProRule" id="PRU00339"/>
    </source>
</evidence>
<dbReference type="FunFam" id="1.25.10.10:FF:000043">
    <property type="entry name" value="Unc-45 myosin chaperone B"/>
    <property type="match status" value="1"/>
</dbReference>
<reference evidence="11" key="1">
    <citation type="submission" date="2020-03" db="EMBL/GenBank/DDBJ databases">
        <title>Studies in the Genomics of Life Span.</title>
        <authorList>
            <person name="Glass D."/>
        </authorList>
    </citation>
    <scope>NUCLEOTIDE SEQUENCE</scope>
    <source>
        <strain evidence="11">LTLLF</strain>
        <tissue evidence="11">Muscle</tissue>
    </source>
</reference>
<accession>A0A8J6G642</accession>
<dbReference type="SUPFAM" id="SSF48371">
    <property type="entry name" value="ARM repeat"/>
    <property type="match status" value="1"/>
</dbReference>
<name>A0A8J6G642_MICOH</name>
<evidence type="ECO:0000256" key="4">
    <source>
        <dbReference type="ARBA" id="ARBA00022541"/>
    </source>
</evidence>
<dbReference type="Gene3D" id="1.25.40.10">
    <property type="entry name" value="Tetratricopeptide repeat domain"/>
    <property type="match status" value="1"/>
</dbReference>
<keyword evidence="8" id="KW-0143">Chaperone</keyword>
<comment type="subcellular location">
    <subcellularLocation>
        <location evidence="1">Cytoplasm</location>
        <location evidence="1">Perinuclear region</location>
    </subcellularLocation>
</comment>
<keyword evidence="5" id="KW-0677">Repeat</keyword>
<evidence type="ECO:0000256" key="10">
    <source>
        <dbReference type="SAM" id="MobiDB-lite"/>
    </source>
</evidence>
<dbReference type="PANTHER" id="PTHR45994">
    <property type="entry name" value="FI21225P1"/>
    <property type="match status" value="1"/>
</dbReference>
<dbReference type="SMART" id="SM00028">
    <property type="entry name" value="TPR"/>
    <property type="match status" value="3"/>
</dbReference>
<evidence type="ECO:0000256" key="7">
    <source>
        <dbReference type="ARBA" id="ARBA00022803"/>
    </source>
</evidence>
<organism evidence="11 12">
    <name type="scientific">Microtus ochrogaster</name>
    <name type="common">Prairie vole</name>
    <dbReference type="NCBI Taxonomy" id="79684"/>
    <lineage>
        <taxon>Eukaryota</taxon>
        <taxon>Metazoa</taxon>
        <taxon>Chordata</taxon>
        <taxon>Craniata</taxon>
        <taxon>Vertebrata</taxon>
        <taxon>Euteleostomi</taxon>
        <taxon>Mammalia</taxon>
        <taxon>Eutheria</taxon>
        <taxon>Euarchontoglires</taxon>
        <taxon>Glires</taxon>
        <taxon>Rodentia</taxon>
        <taxon>Myomorpha</taxon>
        <taxon>Muroidea</taxon>
        <taxon>Cricetidae</taxon>
        <taxon>Arvicolinae</taxon>
        <taxon>Microtus</taxon>
    </lineage>
</organism>
<evidence type="ECO:0000313" key="12">
    <source>
        <dbReference type="Proteomes" id="UP000710432"/>
    </source>
</evidence>
<feature type="region of interest" description="Disordered" evidence="10">
    <location>
        <begin position="1"/>
        <end position="20"/>
    </location>
</feature>
<keyword evidence="4" id="KW-0517">Myogenesis</keyword>
<dbReference type="SUPFAM" id="SSF48452">
    <property type="entry name" value="TPR-like"/>
    <property type="match status" value="1"/>
</dbReference>
<evidence type="ECO:0000256" key="8">
    <source>
        <dbReference type="ARBA" id="ARBA00023186"/>
    </source>
</evidence>
<protein>
    <submittedName>
        <fullName evidence="11">Protein unc-45-like protein B</fullName>
    </submittedName>
</protein>